<protein>
    <submittedName>
        <fullName evidence="2">Uncharacterized protein</fullName>
    </submittedName>
</protein>
<feature type="region of interest" description="Disordered" evidence="1">
    <location>
        <begin position="135"/>
        <end position="191"/>
    </location>
</feature>
<dbReference type="EMBL" id="JAHQIW010005198">
    <property type="protein sequence ID" value="KAJ1365226.1"/>
    <property type="molecule type" value="Genomic_DNA"/>
</dbReference>
<evidence type="ECO:0000313" key="2">
    <source>
        <dbReference type="EMBL" id="KAJ1365226.1"/>
    </source>
</evidence>
<gene>
    <name evidence="2" type="ORF">KIN20_025465</name>
</gene>
<proteinExistence type="predicted"/>
<dbReference type="AlphaFoldDB" id="A0AAD5N8V4"/>
<accession>A0AAD5N8V4</accession>
<feature type="compositionally biased region" description="Basic and acidic residues" evidence="1">
    <location>
        <begin position="142"/>
        <end position="165"/>
    </location>
</feature>
<comment type="caution">
    <text evidence="2">The sequence shown here is derived from an EMBL/GenBank/DDBJ whole genome shotgun (WGS) entry which is preliminary data.</text>
</comment>
<dbReference type="Proteomes" id="UP001196413">
    <property type="component" value="Unassembled WGS sequence"/>
</dbReference>
<feature type="compositionally biased region" description="Polar residues" evidence="1">
    <location>
        <begin position="172"/>
        <end position="184"/>
    </location>
</feature>
<keyword evidence="3" id="KW-1185">Reference proteome</keyword>
<organism evidence="2 3">
    <name type="scientific">Parelaphostrongylus tenuis</name>
    <name type="common">Meningeal worm</name>
    <dbReference type="NCBI Taxonomy" id="148309"/>
    <lineage>
        <taxon>Eukaryota</taxon>
        <taxon>Metazoa</taxon>
        <taxon>Ecdysozoa</taxon>
        <taxon>Nematoda</taxon>
        <taxon>Chromadorea</taxon>
        <taxon>Rhabditida</taxon>
        <taxon>Rhabditina</taxon>
        <taxon>Rhabditomorpha</taxon>
        <taxon>Strongyloidea</taxon>
        <taxon>Metastrongylidae</taxon>
        <taxon>Parelaphostrongylus</taxon>
    </lineage>
</organism>
<evidence type="ECO:0000313" key="3">
    <source>
        <dbReference type="Proteomes" id="UP001196413"/>
    </source>
</evidence>
<evidence type="ECO:0000256" key="1">
    <source>
        <dbReference type="SAM" id="MobiDB-lite"/>
    </source>
</evidence>
<name>A0AAD5N8V4_PARTN</name>
<sequence>MAHICKQIICPVMNGKLKYRNSCVRALLKDSLTEMSLKEIRLNMDVGKGLDSEDEPPEVVVAATRNMITQAFQKAMIDNVMPSLRFTGLPELETIAIMLAAKQELPDNTTRIPVDETGAVNPSDVPSAVEEELLQSPLPSNDGEKLEALPEEDRNVDVPDAHIADMKVLLSPTGNQEPDSSTGAHSCEVEP</sequence>
<reference evidence="2" key="1">
    <citation type="submission" date="2021-06" db="EMBL/GenBank/DDBJ databases">
        <title>Parelaphostrongylus tenuis whole genome reference sequence.</title>
        <authorList>
            <person name="Garwood T.J."/>
            <person name="Larsen P.A."/>
            <person name="Fountain-Jones N.M."/>
            <person name="Garbe J.R."/>
            <person name="Macchietto M.G."/>
            <person name="Kania S.A."/>
            <person name="Gerhold R.W."/>
            <person name="Richards J.E."/>
            <person name="Wolf T.M."/>
        </authorList>
    </citation>
    <scope>NUCLEOTIDE SEQUENCE</scope>
    <source>
        <strain evidence="2">MNPRO001-30</strain>
        <tissue evidence="2">Meninges</tissue>
    </source>
</reference>